<evidence type="ECO:0000313" key="20">
    <source>
        <dbReference type="EMBL" id="KAG2328316.1"/>
    </source>
</evidence>
<dbReference type="GO" id="GO:0005524">
    <property type="term" value="F:ATP binding"/>
    <property type="evidence" value="ECO:0007669"/>
    <property type="project" value="UniProtKB-KW"/>
</dbReference>
<dbReference type="PROSITE" id="PS50011">
    <property type="entry name" value="PROTEIN_KINASE_DOM"/>
    <property type="match status" value="1"/>
</dbReference>
<dbReference type="Proteomes" id="UP000886595">
    <property type="component" value="Unassembled WGS sequence"/>
</dbReference>
<evidence type="ECO:0000313" key="21">
    <source>
        <dbReference type="Proteomes" id="UP000886595"/>
    </source>
</evidence>
<dbReference type="PANTHER" id="PTHR45631">
    <property type="entry name" value="OS07G0107800 PROTEIN-RELATED"/>
    <property type="match status" value="1"/>
</dbReference>
<keyword evidence="21" id="KW-1185">Reference proteome</keyword>
<dbReference type="EMBL" id="JAAMPC010000002">
    <property type="protein sequence ID" value="KAG2328316.1"/>
    <property type="molecule type" value="Genomic_DNA"/>
</dbReference>
<evidence type="ECO:0000259" key="19">
    <source>
        <dbReference type="PROSITE" id="PS50011"/>
    </source>
</evidence>
<keyword evidence="11 17" id="KW-0472">Membrane</keyword>
<keyword evidence="8" id="KW-0547">Nucleotide-binding</keyword>
<dbReference type="EC" id="2.7.11.1" evidence="2"/>
<dbReference type="Gene3D" id="3.30.200.20">
    <property type="entry name" value="Phosphorylase Kinase, domain 1"/>
    <property type="match status" value="1"/>
</dbReference>
<feature type="transmembrane region" description="Helical" evidence="17">
    <location>
        <begin position="515"/>
        <end position="541"/>
    </location>
</feature>
<dbReference type="SUPFAM" id="SSF56112">
    <property type="entry name" value="Protein kinase-like (PK-like)"/>
    <property type="match status" value="1"/>
</dbReference>
<accession>A0A8X7WF05</accession>
<dbReference type="FunFam" id="1.10.510.10:FF:000468">
    <property type="entry name" value="PTI1-like tyrosine-protein kinase 3"/>
    <property type="match status" value="1"/>
</dbReference>
<gene>
    <name evidence="20" type="ORF">Bca52824_011044</name>
</gene>
<dbReference type="InterPro" id="IPR032675">
    <property type="entry name" value="LRR_dom_sf"/>
</dbReference>
<dbReference type="Pfam" id="PF07714">
    <property type="entry name" value="PK_Tyr_Ser-Thr"/>
    <property type="match status" value="1"/>
</dbReference>
<dbReference type="Pfam" id="PF12819">
    <property type="entry name" value="Malectin_like"/>
    <property type="match status" value="1"/>
</dbReference>
<evidence type="ECO:0000256" key="14">
    <source>
        <dbReference type="ARBA" id="ARBA00047899"/>
    </source>
</evidence>
<evidence type="ECO:0000256" key="5">
    <source>
        <dbReference type="ARBA" id="ARBA00022692"/>
    </source>
</evidence>
<dbReference type="PANTHER" id="PTHR45631:SF205">
    <property type="entry name" value="LEUCINE-RICH REPEAT PROTEIN KINASE FAMILY PROTEIN"/>
    <property type="match status" value="1"/>
</dbReference>
<dbReference type="InterPro" id="IPR011009">
    <property type="entry name" value="Kinase-like_dom_sf"/>
</dbReference>
<dbReference type="AlphaFoldDB" id="A0A8X7WF05"/>
<evidence type="ECO:0000256" key="4">
    <source>
        <dbReference type="ARBA" id="ARBA00022614"/>
    </source>
</evidence>
<proteinExistence type="predicted"/>
<keyword evidence="4" id="KW-0433">Leucine-rich repeat</keyword>
<evidence type="ECO:0000256" key="9">
    <source>
        <dbReference type="ARBA" id="ARBA00022840"/>
    </source>
</evidence>
<dbReference type="Gene3D" id="3.80.10.10">
    <property type="entry name" value="Ribonuclease Inhibitor"/>
    <property type="match status" value="1"/>
</dbReference>
<evidence type="ECO:0000256" key="10">
    <source>
        <dbReference type="ARBA" id="ARBA00022989"/>
    </source>
</evidence>
<dbReference type="SUPFAM" id="SSF52058">
    <property type="entry name" value="L domain-like"/>
    <property type="match status" value="1"/>
</dbReference>
<keyword evidence="13" id="KW-0675">Receptor</keyword>
<keyword evidence="5 17" id="KW-0812">Transmembrane</keyword>
<dbReference type="InterPro" id="IPR024788">
    <property type="entry name" value="Malectin-like_Carb-bd_dom"/>
</dbReference>
<keyword evidence="12" id="KW-1015">Disulfide bond</keyword>
<organism evidence="20 21">
    <name type="scientific">Brassica carinata</name>
    <name type="common">Ethiopian mustard</name>
    <name type="synonym">Abyssinian cabbage</name>
    <dbReference type="NCBI Taxonomy" id="52824"/>
    <lineage>
        <taxon>Eukaryota</taxon>
        <taxon>Viridiplantae</taxon>
        <taxon>Streptophyta</taxon>
        <taxon>Embryophyta</taxon>
        <taxon>Tracheophyta</taxon>
        <taxon>Spermatophyta</taxon>
        <taxon>Magnoliopsida</taxon>
        <taxon>eudicotyledons</taxon>
        <taxon>Gunneridae</taxon>
        <taxon>Pentapetalae</taxon>
        <taxon>rosids</taxon>
        <taxon>malvids</taxon>
        <taxon>Brassicales</taxon>
        <taxon>Brassicaceae</taxon>
        <taxon>Brassiceae</taxon>
        <taxon>Brassica</taxon>
    </lineage>
</organism>
<evidence type="ECO:0000256" key="8">
    <source>
        <dbReference type="ARBA" id="ARBA00022741"/>
    </source>
</evidence>
<evidence type="ECO:0000256" key="1">
    <source>
        <dbReference type="ARBA" id="ARBA00004162"/>
    </source>
</evidence>
<evidence type="ECO:0000256" key="16">
    <source>
        <dbReference type="SAM" id="MobiDB-lite"/>
    </source>
</evidence>
<evidence type="ECO:0000256" key="15">
    <source>
        <dbReference type="ARBA" id="ARBA00048679"/>
    </source>
</evidence>
<dbReference type="Pfam" id="PF00560">
    <property type="entry name" value="LRR_1"/>
    <property type="match status" value="2"/>
</dbReference>
<evidence type="ECO:0000256" key="3">
    <source>
        <dbReference type="ARBA" id="ARBA00022475"/>
    </source>
</evidence>
<keyword evidence="9" id="KW-0067">ATP-binding</keyword>
<feature type="chain" id="PRO_5036492496" description="non-specific serine/threonine protein kinase" evidence="18">
    <location>
        <begin position="22"/>
        <end position="945"/>
    </location>
</feature>
<dbReference type="Gene3D" id="1.10.510.10">
    <property type="entry name" value="Transferase(Phosphotransferase) domain 1"/>
    <property type="match status" value="1"/>
</dbReference>
<evidence type="ECO:0000256" key="7">
    <source>
        <dbReference type="ARBA" id="ARBA00022737"/>
    </source>
</evidence>
<dbReference type="FunFam" id="3.80.10.10:FF:000129">
    <property type="entry name" value="Leucine-rich repeat receptor-like kinase"/>
    <property type="match status" value="1"/>
</dbReference>
<keyword evidence="10 17" id="KW-1133">Transmembrane helix</keyword>
<name>A0A8X7WF05_BRACI</name>
<feature type="domain" description="Protein kinase" evidence="19">
    <location>
        <begin position="627"/>
        <end position="898"/>
    </location>
</feature>
<comment type="caution">
    <text evidence="20">The sequence shown here is derived from an EMBL/GenBank/DDBJ whole genome shotgun (WGS) entry which is preliminary data.</text>
</comment>
<dbReference type="GO" id="GO:0045087">
    <property type="term" value="P:innate immune response"/>
    <property type="evidence" value="ECO:0007669"/>
    <property type="project" value="UniProtKB-ARBA"/>
</dbReference>
<evidence type="ECO:0000256" key="11">
    <source>
        <dbReference type="ARBA" id="ARBA00023136"/>
    </source>
</evidence>
<evidence type="ECO:0000256" key="18">
    <source>
        <dbReference type="SAM" id="SignalP"/>
    </source>
</evidence>
<evidence type="ECO:0000256" key="17">
    <source>
        <dbReference type="SAM" id="Phobius"/>
    </source>
</evidence>
<dbReference type="InterPro" id="IPR001245">
    <property type="entry name" value="Ser-Thr/Tyr_kinase_cat_dom"/>
</dbReference>
<dbReference type="OrthoDB" id="2017114at2759"/>
<sequence>MMASKTLTFLCCVVLINLSNAQDQTGFISIDCGLQPGNSSYTETSTGIKYVSDSSFTDTGTSSFVAPEYRANMMQSMWSVRSFPEGVRNCYTVGVNISAKYLIRAAFMYGNYDARNELPGFDLHLGPNKWDSVKLESSVGTVSKEIIHSVLTDTLQVCLVNTGNGTPFISVLELRQLPNASYVAQSDSLQLFDRLDFGSSTNQTVRYPDDGFDRIWFPSTPDGFKQLSSSSPSLSRNSTLTFRLPQVAMRTAVVPNDSSGSLDFGWVPEDPSLEFYFYMYFMELQEPSSSSVGRREFAIFLNGETFSPPLNVTYLRPKALFTVSPLKAQRFEFSIRQTLDSTLPPLINAMEVYFVNKLLQSPTDQTDLSAMRSIKSAYKIKRNWEGDVCAPQAYTWEGVNCSYTGTSTPRVIALNLSSFGLTGDIASDIAGLSQLQILDLSNNNLSGPVPAFLAQLQFLRVINLANNQLSGPIPSVLVGKSGLSSSIEGNPSICAAGGCEELTQTKSKKKKLPGFVIPLVASLAGLILIATISAAILFIFIRKKKQGRTVHRTITASSNGPSLLRRDTGSRPPSMQRRETGFSTHPSLLRIESGMTDHEMNETAVDGFDMEPANRKFTYAEIVNITNGFDRDQGKVGFGRNYLGQLNGKEVTVKLVSSLSSQGYKQLRAEVKHLFRIHHKNLITMLGYCNEGDKLAVIYEYMANGNLKQHISENSPTVFSWEDRLGIAVDVAQGLEYLHTGCTPPIIHRNVKCTNVFLDEKFNAKLGGFGLSRAFDAAEGSHMNTAIAGTPGYVDPEYYTSNILTEKSDVYSFGVVLLEIVTAKPAIIKDEERMHISQWVESLLSRENIEEILDSSLCGDYDPTSAFKTVEIAVSCVCRNSGDRPGMSQVVTALKESLAAEVERKKDLPVVSTDSVEDLALGFGSNPPSGEPTLARKEAVAPTEM</sequence>
<dbReference type="GO" id="GO:1901701">
    <property type="term" value="P:cellular response to oxygen-containing compound"/>
    <property type="evidence" value="ECO:0007669"/>
    <property type="project" value="UniProtKB-ARBA"/>
</dbReference>
<keyword evidence="6 18" id="KW-0732">Signal</keyword>
<evidence type="ECO:0000256" key="6">
    <source>
        <dbReference type="ARBA" id="ARBA00022729"/>
    </source>
</evidence>
<comment type="subcellular location">
    <subcellularLocation>
        <location evidence="1">Cell membrane</location>
        <topology evidence="1">Single-pass membrane protein</topology>
    </subcellularLocation>
</comment>
<feature type="region of interest" description="Disordered" evidence="16">
    <location>
        <begin position="557"/>
        <end position="581"/>
    </location>
</feature>
<dbReference type="GO" id="GO:0005886">
    <property type="term" value="C:plasma membrane"/>
    <property type="evidence" value="ECO:0007669"/>
    <property type="project" value="UniProtKB-SubCell"/>
</dbReference>
<evidence type="ECO:0000256" key="12">
    <source>
        <dbReference type="ARBA" id="ARBA00023157"/>
    </source>
</evidence>
<evidence type="ECO:0000256" key="2">
    <source>
        <dbReference type="ARBA" id="ARBA00012513"/>
    </source>
</evidence>
<keyword evidence="7" id="KW-0677">Repeat</keyword>
<protein>
    <recommendedName>
        <fullName evidence="2">non-specific serine/threonine protein kinase</fullName>
        <ecNumber evidence="2">2.7.11.1</ecNumber>
    </recommendedName>
</protein>
<comment type="catalytic activity">
    <reaction evidence="14">
        <text>L-threonyl-[protein] + ATP = O-phospho-L-threonyl-[protein] + ADP + H(+)</text>
        <dbReference type="Rhea" id="RHEA:46608"/>
        <dbReference type="Rhea" id="RHEA-COMP:11060"/>
        <dbReference type="Rhea" id="RHEA-COMP:11605"/>
        <dbReference type="ChEBI" id="CHEBI:15378"/>
        <dbReference type="ChEBI" id="CHEBI:30013"/>
        <dbReference type="ChEBI" id="CHEBI:30616"/>
        <dbReference type="ChEBI" id="CHEBI:61977"/>
        <dbReference type="ChEBI" id="CHEBI:456216"/>
        <dbReference type="EC" id="2.7.11.1"/>
    </reaction>
</comment>
<comment type="catalytic activity">
    <reaction evidence="15">
        <text>L-seryl-[protein] + ATP = O-phospho-L-seryl-[protein] + ADP + H(+)</text>
        <dbReference type="Rhea" id="RHEA:17989"/>
        <dbReference type="Rhea" id="RHEA-COMP:9863"/>
        <dbReference type="Rhea" id="RHEA-COMP:11604"/>
        <dbReference type="ChEBI" id="CHEBI:15378"/>
        <dbReference type="ChEBI" id="CHEBI:29999"/>
        <dbReference type="ChEBI" id="CHEBI:30616"/>
        <dbReference type="ChEBI" id="CHEBI:83421"/>
        <dbReference type="ChEBI" id="CHEBI:456216"/>
        <dbReference type="EC" id="2.7.11.1"/>
    </reaction>
</comment>
<dbReference type="GO" id="GO:0004672">
    <property type="term" value="F:protein kinase activity"/>
    <property type="evidence" value="ECO:0007669"/>
    <property type="project" value="InterPro"/>
</dbReference>
<dbReference type="InterPro" id="IPR000719">
    <property type="entry name" value="Prot_kinase_dom"/>
</dbReference>
<dbReference type="InterPro" id="IPR001611">
    <property type="entry name" value="Leu-rich_rpt"/>
</dbReference>
<evidence type="ECO:0000256" key="13">
    <source>
        <dbReference type="ARBA" id="ARBA00023170"/>
    </source>
</evidence>
<feature type="signal peptide" evidence="18">
    <location>
        <begin position="1"/>
        <end position="21"/>
    </location>
</feature>
<keyword evidence="3" id="KW-1003">Cell membrane</keyword>
<dbReference type="CDD" id="cd14066">
    <property type="entry name" value="STKc_IRAK"/>
    <property type="match status" value="1"/>
</dbReference>
<feature type="region of interest" description="Disordered" evidence="16">
    <location>
        <begin position="921"/>
        <end position="945"/>
    </location>
</feature>
<reference evidence="20 21" key="1">
    <citation type="submission" date="2020-02" db="EMBL/GenBank/DDBJ databases">
        <authorList>
            <person name="Ma Q."/>
            <person name="Huang Y."/>
            <person name="Song X."/>
            <person name="Pei D."/>
        </authorList>
    </citation>
    <scope>NUCLEOTIDE SEQUENCE [LARGE SCALE GENOMIC DNA]</scope>
    <source>
        <strain evidence="20">Sxm20200214</strain>
        <tissue evidence="20">Leaf</tissue>
    </source>
</reference>